<dbReference type="Gene3D" id="1.10.357.10">
    <property type="entry name" value="Tetracycline Repressor, domain 2"/>
    <property type="match status" value="1"/>
</dbReference>
<dbReference type="SUPFAM" id="SSF46689">
    <property type="entry name" value="Homeodomain-like"/>
    <property type="match status" value="1"/>
</dbReference>
<keyword evidence="4" id="KW-0804">Transcription</keyword>
<dbReference type="Pfam" id="PF13977">
    <property type="entry name" value="TetR_C_6"/>
    <property type="match status" value="1"/>
</dbReference>
<evidence type="ECO:0000256" key="1">
    <source>
        <dbReference type="ARBA" id="ARBA00022491"/>
    </source>
</evidence>
<name>A0A0H2KU11_9MICO</name>
<dbReference type="Pfam" id="PF00440">
    <property type="entry name" value="TetR_N"/>
    <property type="match status" value="1"/>
</dbReference>
<dbReference type="GO" id="GO:0000976">
    <property type="term" value="F:transcription cis-regulatory region binding"/>
    <property type="evidence" value="ECO:0007669"/>
    <property type="project" value="TreeGrafter"/>
</dbReference>
<feature type="DNA-binding region" description="H-T-H motif" evidence="5">
    <location>
        <begin position="31"/>
        <end position="50"/>
    </location>
</feature>
<dbReference type="PANTHER" id="PTHR30055">
    <property type="entry name" value="HTH-TYPE TRANSCRIPTIONAL REGULATOR RUTR"/>
    <property type="match status" value="1"/>
</dbReference>
<evidence type="ECO:0000259" key="6">
    <source>
        <dbReference type="PROSITE" id="PS50977"/>
    </source>
</evidence>
<sequence>MPKLVDHQERRAAIARALWRVVDQQGWTKATMRTVASEAGVSVGHVQHYFASRTELLTFAMEFAAEQTADRVARGLAALEQPPHPRDVLRLVLVEMLPLGPDARASSRMSAAYVLEALHDPALHEQASLGLRDGRALVAQLVRAAIAQGQIAPDRDPDIETDLLLALTGFTPLLELEVIQPQAALAAIDQHLHHLFAGGA</sequence>
<evidence type="ECO:0000256" key="2">
    <source>
        <dbReference type="ARBA" id="ARBA00023015"/>
    </source>
</evidence>
<keyword evidence="3 5" id="KW-0238">DNA-binding</keyword>
<evidence type="ECO:0000256" key="4">
    <source>
        <dbReference type="ARBA" id="ARBA00023163"/>
    </source>
</evidence>
<dbReference type="InterPro" id="IPR001647">
    <property type="entry name" value="HTH_TetR"/>
</dbReference>
<evidence type="ECO:0000313" key="7">
    <source>
        <dbReference type="EMBL" id="KLN35364.1"/>
    </source>
</evidence>
<feature type="domain" description="HTH tetR-type" evidence="6">
    <location>
        <begin position="8"/>
        <end position="68"/>
    </location>
</feature>
<dbReference type="PROSITE" id="PS50977">
    <property type="entry name" value="HTH_TETR_2"/>
    <property type="match status" value="1"/>
</dbReference>
<dbReference type="EMBL" id="JNBQ01000005">
    <property type="protein sequence ID" value="KLN35364.1"/>
    <property type="molecule type" value="Genomic_DNA"/>
</dbReference>
<dbReference type="RefSeq" id="WP_047232326.1">
    <property type="nucleotide sequence ID" value="NZ_JNBQ01000005.1"/>
</dbReference>
<reference evidence="7 8" key="1">
    <citation type="submission" date="2014-05" db="EMBL/GenBank/DDBJ databases">
        <title>Cellulosimicrobium funkei U11 genome.</title>
        <authorList>
            <person name="Hu C."/>
            <person name="Gong Y."/>
            <person name="Wan W."/>
            <person name="Jiang M."/>
        </authorList>
    </citation>
    <scope>NUCLEOTIDE SEQUENCE [LARGE SCALE GENOMIC DNA]</scope>
    <source>
        <strain evidence="7 8">U11</strain>
    </source>
</reference>
<comment type="caution">
    <text evidence="7">The sequence shown here is derived from an EMBL/GenBank/DDBJ whole genome shotgun (WGS) entry which is preliminary data.</text>
</comment>
<dbReference type="SUPFAM" id="SSF48498">
    <property type="entry name" value="Tetracyclin repressor-like, C-terminal domain"/>
    <property type="match status" value="1"/>
</dbReference>
<dbReference type="STRING" id="264251.FB00_08065"/>
<accession>A0A0H2KU11</accession>
<dbReference type="InterPro" id="IPR050109">
    <property type="entry name" value="HTH-type_TetR-like_transc_reg"/>
</dbReference>
<organism evidence="7 8">
    <name type="scientific">Cellulosimicrobium funkei</name>
    <dbReference type="NCBI Taxonomy" id="264251"/>
    <lineage>
        <taxon>Bacteria</taxon>
        <taxon>Bacillati</taxon>
        <taxon>Actinomycetota</taxon>
        <taxon>Actinomycetes</taxon>
        <taxon>Micrococcales</taxon>
        <taxon>Promicromonosporaceae</taxon>
        <taxon>Cellulosimicrobium</taxon>
    </lineage>
</organism>
<dbReference type="Proteomes" id="UP000035265">
    <property type="component" value="Unassembled WGS sequence"/>
</dbReference>
<evidence type="ECO:0000256" key="3">
    <source>
        <dbReference type="ARBA" id="ARBA00023125"/>
    </source>
</evidence>
<dbReference type="InterPro" id="IPR039538">
    <property type="entry name" value="BetI_C"/>
</dbReference>
<dbReference type="GO" id="GO:0003700">
    <property type="term" value="F:DNA-binding transcription factor activity"/>
    <property type="evidence" value="ECO:0007669"/>
    <property type="project" value="TreeGrafter"/>
</dbReference>
<protein>
    <submittedName>
        <fullName evidence="7">TetR family transcriptional regulator</fullName>
    </submittedName>
</protein>
<keyword evidence="2" id="KW-0805">Transcription regulation</keyword>
<evidence type="ECO:0000256" key="5">
    <source>
        <dbReference type="PROSITE-ProRule" id="PRU00335"/>
    </source>
</evidence>
<dbReference type="PATRIC" id="fig|264251.5.peg.1642"/>
<dbReference type="PANTHER" id="PTHR30055:SF148">
    <property type="entry name" value="TETR-FAMILY TRANSCRIPTIONAL REGULATOR"/>
    <property type="match status" value="1"/>
</dbReference>
<evidence type="ECO:0000313" key="8">
    <source>
        <dbReference type="Proteomes" id="UP000035265"/>
    </source>
</evidence>
<dbReference type="InterPro" id="IPR036271">
    <property type="entry name" value="Tet_transcr_reg_TetR-rel_C_sf"/>
</dbReference>
<keyword evidence="1" id="KW-0678">Repressor</keyword>
<keyword evidence="8" id="KW-1185">Reference proteome</keyword>
<gene>
    <name evidence="7" type="ORF">FB00_08065</name>
</gene>
<dbReference type="InterPro" id="IPR009057">
    <property type="entry name" value="Homeodomain-like_sf"/>
</dbReference>
<dbReference type="AlphaFoldDB" id="A0A0H2KU11"/>
<proteinExistence type="predicted"/>